<evidence type="ECO:0000313" key="3">
    <source>
        <dbReference type="EMBL" id="PPQ74360.1"/>
    </source>
</evidence>
<evidence type="ECO:0000256" key="1">
    <source>
        <dbReference type="SAM" id="MobiDB-lite"/>
    </source>
</evidence>
<dbReference type="Proteomes" id="UP000284706">
    <property type="component" value="Unassembled WGS sequence"/>
</dbReference>
<dbReference type="Gene3D" id="1.10.510.10">
    <property type="entry name" value="Transferase(Phosphotransferase) domain 1"/>
    <property type="match status" value="2"/>
</dbReference>
<dbReference type="InterPro" id="IPR040976">
    <property type="entry name" value="Pkinase_fungal"/>
</dbReference>
<dbReference type="SUPFAM" id="SSF56112">
    <property type="entry name" value="Protein kinase-like (PK-like)"/>
    <property type="match status" value="3"/>
</dbReference>
<dbReference type="InterPro" id="IPR011009">
    <property type="entry name" value="Kinase-like_dom_sf"/>
</dbReference>
<dbReference type="GO" id="GO:0004672">
    <property type="term" value="F:protein kinase activity"/>
    <property type="evidence" value="ECO:0007669"/>
    <property type="project" value="InterPro"/>
</dbReference>
<comment type="caution">
    <text evidence="3">The sequence shown here is derived from an EMBL/GenBank/DDBJ whole genome shotgun (WGS) entry which is preliminary data.</text>
</comment>
<keyword evidence="4" id="KW-1185">Reference proteome</keyword>
<name>A0A409W752_9AGAR</name>
<dbReference type="OrthoDB" id="5584477at2759"/>
<dbReference type="InParanoid" id="A0A409W752"/>
<feature type="region of interest" description="Disordered" evidence="1">
    <location>
        <begin position="1133"/>
        <end position="1193"/>
    </location>
</feature>
<evidence type="ECO:0000259" key="2">
    <source>
        <dbReference type="Pfam" id="PF17667"/>
    </source>
</evidence>
<sequence>MADTHSVEAAPSTPNKGTEPLPTTPLAQLKNFHIESLSKGTPMGSSSHGPEAGFKTVQEEAIILEAELNGHIHLDADFAKKAFLGKVPDEEEIRRFLEECDLYDNVNERWKDIPVVAQRENVLYGPFCDIFNAVVDHFGYSATRTVVDTHKTMMNHVSGNGNPEETHQLKTAPDLTIKGSGNNYSSKPFDFRRKSADSGAERVDYLRTTSPHEVKTETNRNFHANLIQIAVYARECFIQQHNRRAVYSLIMTEKYIVLYMFDRSGVNHSVEVDIHKDAATFVRFILGVVSPDDQVVGFDTSIYWKGKDRYLKTVDAEGKEITYKLARTYPVFYRRTIRSRGTFCWEAFDPVTKRRVLIKDSWRASLRKPETDYLKVVKRLELEGVVQMISCQADEDDTTAKMRGIDVTALDEGVKSFRSRTFSRIVFVDGGYSVERFKSRKELLFAFRDAIAGHMNLWRAGILHRDVSTHNILIGRPGSLEGFRGVIIDLDLAIFTSRKHSCWGADFRTGTRAYQSINVLKSYDIERGSFAPHDYLDDLESFYYVLFWICMGYSAPRVKVDPFPRDLQYWEDEDPIRAARLKLALYAEEPKLETLATDYFGSVFRRLLLKLHKFFHPHIRRKGKVQPEGGWPSLDQLGPDAERHYQTVLGFFDEAIVELEQEESEDQVGPTLQLPASPTVPEACLRSPLSPIFPPQSRVGGEMKSFHNCILSRVVLRQSEFPAANRLSKKKILQDFRDVIAGENSASFIYFISMTGVSFDAEELHHGAVRISSHDAKVNCVDMRRSIDRGVRVATLSRHYDIEDLTLGLEKKDIRIPGAQTHVKPRLIRKYARIVFRDDELPVNNFKSLESLLCAFRDAIAGHQSSWRIGILHRDVSVNNIFIRCLDSSRACRGAIVDFDFTFTSSSGARERPRDLLKVLSSETSGTRYIKGIRSSPFDYLDDLESFFYVLCWISIGYKAPGVKVDPFPRTLSYWDDREVYHAAAAKCCTFAVDGEFNEYLSENCGPVLRKLLLRLHAFLKPHVFRKAEKAPPGGWPSLEQLGPAAEEDYQTVLQFFDEALVECNGEQRESSKEVTTVGQPAAFAHSEVVLSPHLPGLGNHKIPEGSPPFRLCEFLFVLSSIFDTTLTDIQSADATSVSEPPPTPSRGDEPEPTTPLAQLSRVKDPHLHSLSKGTPMGSSSHGPEAGYQTVEEQAEVVSEELRASIHLDSDFHTRAFVGKVPSDVEIRQFLQSSPLYDNDKQRWTEIPEVAPQENVLYTPFCNILKAIINYFGYSSSGTVIDTHNVKLDHLEGNGDNEKTKVLKSSPDIIIKGHGSNYSPKSLKPSRNAVGSEGVDYLRCKAPLEVRTFANRSFHANLIQIAIYARQCFIQQHNRKAVYSLIMTERCVKLYMFDRSGVNHSVDVDLHHDVEAFVRFVLGIASPDDSIVGFDTSIFWKGEERFLRSVDAEGNEVTYQLIKSDPIFYRRSIRSRGTFCWRGINPETGEIVLIKDAWRVALRRSETEFLDEVKKLELVGVVHMVAFQADRKDTISNMRGIDVKTLPPGVTTFRDRAFARIIFLDGGKPIDKFSSRGEILYALRDAIAGHRNLWDAGILHRDVSTNNVLIGHPGSPAGERGVIIDLDLAIWTLRKSSCWGFDFRTGTRAFQSVNVLNSYDSEAGVYSPHDYLDDLESFFYVFCWLCMGYEKPKKRLEPFPKILLNWEDEAPRRAAAAKIQSLYFIPPQADQVISDYFGPVFRSLFVKLLSFFKGPHAMRKRGDTTNKPPGSWPTLEELRPVAQEHYQTILDFFDEAIAEYEKEEAAAKAMAADAPATPTVPSFASPRSPLSPIFAQSSQPNPFQGSSPLRQASIATSPSSPTRKRRSDRDDEGSPRMKKPKIIYKILPVSPRSPKASFSGKRGGNRTSQPTTPSKLHFSQTHEDDQYGFGCVSLIDCNS</sequence>
<evidence type="ECO:0000313" key="4">
    <source>
        <dbReference type="Proteomes" id="UP000284706"/>
    </source>
</evidence>
<feature type="compositionally biased region" description="Polar residues" evidence="1">
    <location>
        <begin position="1901"/>
        <end position="1915"/>
    </location>
</feature>
<feature type="domain" description="Fungal-type protein kinase" evidence="2">
    <location>
        <begin position="765"/>
        <end position="954"/>
    </location>
</feature>
<feature type="domain" description="Fungal-type protein kinase" evidence="2">
    <location>
        <begin position="1343"/>
        <end position="1682"/>
    </location>
</feature>
<dbReference type="PANTHER" id="PTHR38248:SF2">
    <property type="entry name" value="FUNK1 11"/>
    <property type="match status" value="1"/>
</dbReference>
<organism evidence="3 4">
    <name type="scientific">Gymnopilus dilepis</name>
    <dbReference type="NCBI Taxonomy" id="231916"/>
    <lineage>
        <taxon>Eukaryota</taxon>
        <taxon>Fungi</taxon>
        <taxon>Dikarya</taxon>
        <taxon>Basidiomycota</taxon>
        <taxon>Agaricomycotina</taxon>
        <taxon>Agaricomycetes</taxon>
        <taxon>Agaricomycetidae</taxon>
        <taxon>Agaricales</taxon>
        <taxon>Agaricineae</taxon>
        <taxon>Hymenogastraceae</taxon>
        <taxon>Gymnopilus</taxon>
    </lineage>
</organism>
<feature type="domain" description="Fungal-type protein kinase" evidence="2">
    <location>
        <begin position="200"/>
        <end position="550"/>
    </location>
</feature>
<reference evidence="3 4" key="1">
    <citation type="journal article" date="2018" name="Evol. Lett.">
        <title>Horizontal gene cluster transfer increased hallucinogenic mushroom diversity.</title>
        <authorList>
            <person name="Reynolds H.T."/>
            <person name="Vijayakumar V."/>
            <person name="Gluck-Thaler E."/>
            <person name="Korotkin H.B."/>
            <person name="Matheny P.B."/>
            <person name="Slot J.C."/>
        </authorList>
    </citation>
    <scope>NUCLEOTIDE SEQUENCE [LARGE SCALE GENOMIC DNA]</scope>
    <source>
        <strain evidence="3 4">SRW20</strain>
    </source>
</reference>
<feature type="region of interest" description="Disordered" evidence="1">
    <location>
        <begin position="1812"/>
        <end position="1918"/>
    </location>
</feature>
<dbReference type="STRING" id="231916.A0A409W752"/>
<accession>A0A409W752</accession>
<proteinExistence type="predicted"/>
<dbReference type="InterPro" id="IPR008266">
    <property type="entry name" value="Tyr_kinase_AS"/>
</dbReference>
<dbReference type="PANTHER" id="PTHR38248">
    <property type="entry name" value="FUNK1 6"/>
    <property type="match status" value="1"/>
</dbReference>
<dbReference type="EMBL" id="NHYE01005346">
    <property type="protein sequence ID" value="PPQ74360.1"/>
    <property type="molecule type" value="Genomic_DNA"/>
</dbReference>
<dbReference type="Pfam" id="PF17667">
    <property type="entry name" value="Pkinase_fungal"/>
    <property type="match status" value="3"/>
</dbReference>
<protein>
    <recommendedName>
        <fullName evidence="2">Fungal-type protein kinase domain-containing protein</fullName>
    </recommendedName>
</protein>
<dbReference type="PROSITE" id="PS00109">
    <property type="entry name" value="PROTEIN_KINASE_TYR"/>
    <property type="match status" value="2"/>
</dbReference>
<feature type="region of interest" description="Disordered" evidence="1">
    <location>
        <begin position="1"/>
        <end position="24"/>
    </location>
</feature>
<gene>
    <name evidence="3" type="ORF">CVT26_000697</name>
</gene>
<feature type="compositionally biased region" description="Polar residues" evidence="1">
    <location>
        <begin position="1830"/>
        <end position="1851"/>
    </location>
</feature>